<keyword evidence="3" id="KW-1133">Transmembrane helix</keyword>
<comment type="function">
    <text evidence="5">Probable disulfide isomerase, which participates in the folding of proteins containing disulfide bonds. May act as a dithiol oxidase. Acts as a regulator of endoplasmic reticulum-mitochondria contact sites via its ability to regulate redox signals.</text>
</comment>
<evidence type="ECO:0000256" key="2">
    <source>
        <dbReference type="ARBA" id="ARBA00022692"/>
    </source>
</evidence>
<dbReference type="PRINTS" id="PR00421">
    <property type="entry name" value="THIOREDOXIN"/>
</dbReference>
<dbReference type="PROSITE" id="PS51352">
    <property type="entry name" value="THIOREDOXIN_2"/>
    <property type="match status" value="1"/>
</dbReference>
<gene>
    <name evidence="8" type="ORF">DSTB1V02_LOCUS4807</name>
</gene>
<accession>A0A7R8X6H4</accession>
<evidence type="ECO:0000256" key="1">
    <source>
        <dbReference type="ARBA" id="ARBA00004389"/>
    </source>
</evidence>
<evidence type="ECO:0000313" key="8">
    <source>
        <dbReference type="EMBL" id="CAD7244924.1"/>
    </source>
</evidence>
<dbReference type="Gene3D" id="3.40.30.10">
    <property type="entry name" value="Glutaredoxin"/>
    <property type="match status" value="1"/>
</dbReference>
<dbReference type="PROSITE" id="PS00194">
    <property type="entry name" value="THIOREDOXIN_1"/>
    <property type="match status" value="1"/>
</dbReference>
<evidence type="ECO:0000256" key="6">
    <source>
        <dbReference type="SAM" id="SignalP"/>
    </source>
</evidence>
<dbReference type="PANTHER" id="PTHR46426">
    <property type="entry name" value="PROTEIN DISULFIDE-ISOMERASE TMX3"/>
    <property type="match status" value="1"/>
</dbReference>
<evidence type="ECO:0000256" key="5">
    <source>
        <dbReference type="ARBA" id="ARBA00045246"/>
    </source>
</evidence>
<evidence type="ECO:0000256" key="3">
    <source>
        <dbReference type="ARBA" id="ARBA00022989"/>
    </source>
</evidence>
<sequence>MEFLKMLKSVVLVFTLAGICVNGSRVIELTEKFLEIKEDAPWLVKFYAPWCGHCRRLEPVFYQVAQALVGTEIKVGKLDCTRFTSVAQEFSIKGFPTIMFMKGKEVFTYSGDRSKDDILAFAKRLSGPAVKVLATCAHLDAVIRGHDLFFLYVGERTGTLWNAFQGAAFAFQERHSFYAVDAMCLNKLHEPTVVLPAVFVHKDKVYHAMPPVSHDVSTKALNETVYQWINHERFPSFLKVNHGNFYQLLKLKKWLVIAVLEEDTLGDLTNEMLQLQDIIHRLALQEEESFRQWFQFGWMSNPEIANSVAMQNLDIPSILVINATTLQYLLPNDDIKIDESFSESRCADFLKSVLNFSAPVYGGDTYLINAYRALFNAKTSLFQMWEGNPVLMSVLFGLPLGFLSLICYSVCCGDIFEAAEEETLPEPHEKED</sequence>
<evidence type="ECO:0000256" key="4">
    <source>
        <dbReference type="ARBA" id="ARBA00023136"/>
    </source>
</evidence>
<dbReference type="GO" id="GO:0005789">
    <property type="term" value="C:endoplasmic reticulum membrane"/>
    <property type="evidence" value="ECO:0007669"/>
    <property type="project" value="UniProtKB-SubCell"/>
</dbReference>
<dbReference type="Pfam" id="PF00085">
    <property type="entry name" value="Thioredoxin"/>
    <property type="match status" value="1"/>
</dbReference>
<evidence type="ECO:0000259" key="7">
    <source>
        <dbReference type="PROSITE" id="PS51352"/>
    </source>
</evidence>
<dbReference type="InterPro" id="IPR013766">
    <property type="entry name" value="Thioredoxin_domain"/>
</dbReference>
<protein>
    <recommendedName>
        <fullName evidence="7">Thioredoxin domain-containing protein</fullName>
    </recommendedName>
</protein>
<organism evidence="8">
    <name type="scientific">Darwinula stevensoni</name>
    <dbReference type="NCBI Taxonomy" id="69355"/>
    <lineage>
        <taxon>Eukaryota</taxon>
        <taxon>Metazoa</taxon>
        <taxon>Ecdysozoa</taxon>
        <taxon>Arthropoda</taxon>
        <taxon>Crustacea</taxon>
        <taxon>Oligostraca</taxon>
        <taxon>Ostracoda</taxon>
        <taxon>Podocopa</taxon>
        <taxon>Podocopida</taxon>
        <taxon>Darwinulocopina</taxon>
        <taxon>Darwinuloidea</taxon>
        <taxon>Darwinulidae</taxon>
        <taxon>Darwinula</taxon>
    </lineage>
</organism>
<keyword evidence="6" id="KW-0732">Signal</keyword>
<dbReference type="Proteomes" id="UP000677054">
    <property type="component" value="Unassembled WGS sequence"/>
</dbReference>
<dbReference type="InterPro" id="IPR036249">
    <property type="entry name" value="Thioredoxin-like_sf"/>
</dbReference>
<dbReference type="EMBL" id="LR900257">
    <property type="protein sequence ID" value="CAD7244924.1"/>
    <property type="molecule type" value="Genomic_DNA"/>
</dbReference>
<dbReference type="InterPro" id="IPR017937">
    <property type="entry name" value="Thioredoxin_CS"/>
</dbReference>
<feature type="domain" description="Thioredoxin" evidence="7">
    <location>
        <begin position="5"/>
        <end position="127"/>
    </location>
</feature>
<evidence type="ECO:0000313" key="9">
    <source>
        <dbReference type="Proteomes" id="UP000677054"/>
    </source>
</evidence>
<keyword evidence="2" id="KW-0812">Transmembrane</keyword>
<dbReference type="InterPro" id="IPR052250">
    <property type="entry name" value="PDI_TMX3"/>
</dbReference>
<proteinExistence type="predicted"/>
<dbReference type="SUPFAM" id="SSF52833">
    <property type="entry name" value="Thioredoxin-like"/>
    <property type="match status" value="1"/>
</dbReference>
<feature type="signal peptide" evidence="6">
    <location>
        <begin position="1"/>
        <end position="23"/>
    </location>
</feature>
<keyword evidence="4" id="KW-0472">Membrane</keyword>
<keyword evidence="9" id="KW-1185">Reference proteome</keyword>
<dbReference type="OrthoDB" id="74910at2759"/>
<reference evidence="8" key="1">
    <citation type="submission" date="2020-11" db="EMBL/GenBank/DDBJ databases">
        <authorList>
            <person name="Tran Van P."/>
        </authorList>
    </citation>
    <scope>NUCLEOTIDE SEQUENCE</scope>
</reference>
<feature type="chain" id="PRO_5036209035" description="Thioredoxin domain-containing protein" evidence="6">
    <location>
        <begin position="24"/>
        <end position="432"/>
    </location>
</feature>
<comment type="subcellular location">
    <subcellularLocation>
        <location evidence="1">Endoplasmic reticulum membrane</location>
        <topology evidence="1">Single-pass membrane protein</topology>
    </subcellularLocation>
</comment>
<dbReference type="EMBL" id="CAJPEV010000740">
    <property type="protein sequence ID" value="CAG0888117.1"/>
    <property type="molecule type" value="Genomic_DNA"/>
</dbReference>
<dbReference type="PANTHER" id="PTHR46426:SF1">
    <property type="entry name" value="PROTEIN DISULFIDE-ISOMERASE TMX3"/>
    <property type="match status" value="1"/>
</dbReference>
<dbReference type="AlphaFoldDB" id="A0A7R8X6H4"/>
<dbReference type="Pfam" id="PF13848">
    <property type="entry name" value="Thioredoxin_6"/>
    <property type="match status" value="1"/>
</dbReference>
<name>A0A7R8X6H4_9CRUS</name>